<dbReference type="SMART" id="SM00065">
    <property type="entry name" value="GAF"/>
    <property type="match status" value="1"/>
</dbReference>
<evidence type="ECO:0000313" key="3">
    <source>
        <dbReference type="Proteomes" id="UP000239187"/>
    </source>
</evidence>
<dbReference type="Proteomes" id="UP000239187">
    <property type="component" value="Chromosome"/>
</dbReference>
<organism evidence="2 3">
    <name type="scientific">Arthrobacter agilis</name>
    <dbReference type="NCBI Taxonomy" id="37921"/>
    <lineage>
        <taxon>Bacteria</taxon>
        <taxon>Bacillati</taxon>
        <taxon>Actinomycetota</taxon>
        <taxon>Actinomycetes</taxon>
        <taxon>Micrococcales</taxon>
        <taxon>Micrococcaceae</taxon>
        <taxon>Arthrobacter</taxon>
    </lineage>
</organism>
<reference evidence="2 3" key="1">
    <citation type="submission" date="2017-11" db="EMBL/GenBank/DDBJ databases">
        <title>Draft genome of Arthrobacter agilis strain UMCV2, a plant growth-promoting rhizobacterium and biocontrol capacity of phytopathogenic fungi.</title>
        <authorList>
            <person name="Martinez-Camara R."/>
            <person name="Santoyo G."/>
            <person name="Moreno-Hagelsieb G."/>
            <person name="Valencia-Cantero E."/>
        </authorList>
    </citation>
    <scope>NUCLEOTIDE SEQUENCE [LARGE SCALE GENOMIC DNA]</scope>
    <source>
        <strain evidence="2 3">UMCV2</strain>
    </source>
</reference>
<dbReference type="EMBL" id="CP024915">
    <property type="protein sequence ID" value="AUZ88700.1"/>
    <property type="molecule type" value="Genomic_DNA"/>
</dbReference>
<sequence length="272" mass="29994">MWDSVVGTVGLGGPMNGQIQIRLTTLALARSHCTVSELWVKYYALGGSVSQFEVQAYLGGLLVLHGSERNILADAMNELLEHTPVDIRVPRSEEDEPAETSGDSKRSLGALGAFLFTAEEAEQERLDAVTRTNLLDSPGEARFDRYTQQARDYFQVSSSIVALIDDHRMFLKSVLGPIEQNLPREITFCNATIRNAGPLIVPDALEDGRFSANPLVVGEPFIRFYAGYPLRGPGGWTVGTLCVIDQHPRSFSAQDGRFLRRIARLVEDEINA</sequence>
<protein>
    <submittedName>
        <fullName evidence="2">GAF domain-containing protein</fullName>
    </submittedName>
</protein>
<evidence type="ECO:0000259" key="1">
    <source>
        <dbReference type="SMART" id="SM00065"/>
    </source>
</evidence>
<dbReference type="PANTHER" id="PTHR43102">
    <property type="entry name" value="SLR1143 PROTEIN"/>
    <property type="match status" value="1"/>
</dbReference>
<dbReference type="Gene3D" id="3.30.450.40">
    <property type="match status" value="1"/>
</dbReference>
<evidence type="ECO:0000313" key="2">
    <source>
        <dbReference type="EMBL" id="AUZ88700.1"/>
    </source>
</evidence>
<gene>
    <name evidence="2" type="ORF">CVO76_14385</name>
</gene>
<dbReference type="AlphaFoldDB" id="A0A2L0UHI8"/>
<name>A0A2L0UHI8_9MICC</name>
<accession>A0A2L0UHI8</accession>
<dbReference type="PANTHER" id="PTHR43102:SF2">
    <property type="entry name" value="GAF DOMAIN-CONTAINING PROTEIN"/>
    <property type="match status" value="1"/>
</dbReference>
<dbReference type="InterPro" id="IPR003018">
    <property type="entry name" value="GAF"/>
</dbReference>
<feature type="domain" description="GAF" evidence="1">
    <location>
        <begin position="138"/>
        <end position="271"/>
    </location>
</feature>
<dbReference type="InterPro" id="IPR029016">
    <property type="entry name" value="GAF-like_dom_sf"/>
</dbReference>
<dbReference type="SUPFAM" id="SSF55781">
    <property type="entry name" value="GAF domain-like"/>
    <property type="match status" value="1"/>
</dbReference>
<dbReference type="Pfam" id="PF01590">
    <property type="entry name" value="GAF"/>
    <property type="match status" value="1"/>
</dbReference>
<proteinExistence type="predicted"/>